<dbReference type="Gene3D" id="3.40.50.1580">
    <property type="entry name" value="Nucleoside phosphorylase domain"/>
    <property type="match status" value="1"/>
</dbReference>
<accession>A0A1F4XLR4</accession>
<evidence type="ECO:0000256" key="1">
    <source>
        <dbReference type="SAM" id="MobiDB-lite"/>
    </source>
</evidence>
<dbReference type="Pfam" id="PF01048">
    <property type="entry name" value="PNP_UDP_1"/>
    <property type="match status" value="1"/>
</dbReference>
<feature type="region of interest" description="Disordered" evidence="1">
    <location>
        <begin position="1"/>
        <end position="23"/>
    </location>
</feature>
<proteinExistence type="predicted"/>
<dbReference type="GO" id="GO:0009116">
    <property type="term" value="P:nucleoside metabolic process"/>
    <property type="evidence" value="ECO:0007669"/>
    <property type="project" value="InterPro"/>
</dbReference>
<dbReference type="AlphaFoldDB" id="A0A1F4XLR4"/>
<feature type="domain" description="Nucleoside phosphorylase" evidence="2">
    <location>
        <begin position="404"/>
        <end position="455"/>
    </location>
</feature>
<sequence length="662" mass="74260">MSLNVQQNHGEKNKPGPRASGLHTVASDTHAAVTSVQNTLSDLTTDKEESKYGKNLKFIPEETVTALTEVNNNPGVITTILTALEPSWWNRLDNPKALEALFNLKLNLNIPPEQQLAIAGILKRSRNSIKFSDRIENVLAAKKTIADLNERLKSDIKRIEEKSPKLNIASPKGFALDTVDLPAPTSLQQVPFPPELNALVQERSAEHSMDIQTYTENRLSKTVLDTVINGNIPVEIYSTNTLEVFGKLKHEGYTQILKYTTKDGDYNKYFCVNPETKKSKLVLMTLPGKSYQTQVAGSALLYKNAEGKSIPPENMRIFESGIDLKNTYRDILEAYNVKPETIIFGSQMFHDAFLKQEFKLEKSQWIQDPYLNAIIYHYKDKEGNKRTIVTLNMSPHMFGDKIKSFTSAAIERGAQRIIFNGTAGGLKSDLKVGDLVVPRQIANVNIGKPGQSANIVNNALNFTSELKGENVKIVEQHGTVHTPVVETMPFVSSLKENKVDTVECELANLVEAIQDSGQADSIYFSAHLQVTDIPGTEHTNADKSMTLDPSYINKDINKQSDMTRLVLQQFLQDIQPIKVEKTVPSSMTIETRYQDHARKLYVAFDTNKQIPLNFEVPQKTFMSIMTNILKDGILTDEKLAKIFDACQNFYKRYGFKVNVNLL</sequence>
<dbReference type="SUPFAM" id="SSF53167">
    <property type="entry name" value="Purine and uridine phosphorylases"/>
    <property type="match status" value="1"/>
</dbReference>
<evidence type="ECO:0000313" key="3">
    <source>
        <dbReference type="EMBL" id="OGC82538.1"/>
    </source>
</evidence>
<dbReference type="EMBL" id="MEWR01000005">
    <property type="protein sequence ID" value="OGC82538.1"/>
    <property type="molecule type" value="Genomic_DNA"/>
</dbReference>
<dbReference type="Proteomes" id="UP000177614">
    <property type="component" value="Unassembled WGS sequence"/>
</dbReference>
<reference evidence="3 4" key="1">
    <citation type="journal article" date="2016" name="Nat. Commun.">
        <title>Thousands of microbial genomes shed light on interconnected biogeochemical processes in an aquifer system.</title>
        <authorList>
            <person name="Anantharaman K."/>
            <person name="Brown C.T."/>
            <person name="Hug L.A."/>
            <person name="Sharon I."/>
            <person name="Castelle C.J."/>
            <person name="Probst A.J."/>
            <person name="Thomas B.C."/>
            <person name="Singh A."/>
            <person name="Wilkins M.J."/>
            <person name="Karaoz U."/>
            <person name="Brodie E.L."/>
            <person name="Williams K.H."/>
            <person name="Hubbard S.S."/>
            <person name="Banfield J.F."/>
        </authorList>
    </citation>
    <scope>NUCLEOTIDE SEQUENCE [LARGE SCALE GENOMIC DNA]</scope>
</reference>
<gene>
    <name evidence="3" type="ORF">A2V81_01065</name>
</gene>
<dbReference type="InterPro" id="IPR035994">
    <property type="entry name" value="Nucleoside_phosphorylase_sf"/>
</dbReference>
<organism evidence="3 4">
    <name type="scientific">Candidatus Abawacabacteria bacterium RBG_16_42_10</name>
    <dbReference type="NCBI Taxonomy" id="1817814"/>
    <lineage>
        <taxon>Bacteria</taxon>
        <taxon>Candidatus Abawacaibacteriota</taxon>
    </lineage>
</organism>
<evidence type="ECO:0000313" key="4">
    <source>
        <dbReference type="Proteomes" id="UP000177614"/>
    </source>
</evidence>
<protein>
    <recommendedName>
        <fullName evidence="2">Nucleoside phosphorylase domain-containing protein</fullName>
    </recommendedName>
</protein>
<name>A0A1F4XLR4_9BACT</name>
<dbReference type="GO" id="GO:0003824">
    <property type="term" value="F:catalytic activity"/>
    <property type="evidence" value="ECO:0007669"/>
    <property type="project" value="InterPro"/>
</dbReference>
<evidence type="ECO:0000259" key="2">
    <source>
        <dbReference type="Pfam" id="PF01048"/>
    </source>
</evidence>
<comment type="caution">
    <text evidence="3">The sequence shown here is derived from an EMBL/GenBank/DDBJ whole genome shotgun (WGS) entry which is preliminary data.</text>
</comment>
<dbReference type="InterPro" id="IPR000845">
    <property type="entry name" value="Nucleoside_phosphorylase_d"/>
</dbReference>
<dbReference type="STRING" id="1817814.A2V81_01065"/>